<dbReference type="Proteomes" id="UP000008850">
    <property type="component" value="Chromosome"/>
</dbReference>
<organism evidence="1 2">
    <name type="scientific">Pelagibacterium halotolerans (strain DSM 22347 / JCM 15775 / CGMCC 1.7692 / B2)</name>
    <dbReference type="NCBI Taxonomy" id="1082931"/>
    <lineage>
        <taxon>Bacteria</taxon>
        <taxon>Pseudomonadati</taxon>
        <taxon>Pseudomonadota</taxon>
        <taxon>Alphaproteobacteria</taxon>
        <taxon>Hyphomicrobiales</taxon>
        <taxon>Devosiaceae</taxon>
        <taxon>Pelagibacterium</taxon>
    </lineage>
</organism>
<keyword evidence="2" id="KW-1185">Reference proteome</keyword>
<proteinExistence type="predicted"/>
<dbReference type="EMBL" id="CP003075">
    <property type="protein sequence ID" value="AEQ50492.1"/>
    <property type="molecule type" value="Genomic_DNA"/>
</dbReference>
<evidence type="ECO:0000313" key="2">
    <source>
        <dbReference type="Proteomes" id="UP000008850"/>
    </source>
</evidence>
<dbReference type="HOGENOM" id="CLU_2845928_0_0_5"/>
<reference evidence="1 2" key="1">
    <citation type="journal article" date="2012" name="J. Bacteriol.">
        <title>Complete genome sequence of Pelagibacterium halotolerans B2T.</title>
        <authorList>
            <person name="Huo Y.Y."/>
            <person name="Cheng H."/>
            <person name="Han X.F."/>
            <person name="Jiang X.W."/>
            <person name="Sun C."/>
            <person name="Zhang X.Q."/>
            <person name="Zhu X.F."/>
            <person name="Liu Y.F."/>
            <person name="Li P.F."/>
            <person name="Ni P.X."/>
            <person name="Wu M."/>
        </authorList>
    </citation>
    <scope>NUCLEOTIDE SEQUENCE [LARGE SCALE GENOMIC DNA]</scope>
    <source>
        <strain evidence="2">DSM 22347 / JCM 15775 / CGMCC 1.7692 / B2</strain>
    </source>
</reference>
<dbReference type="KEGG" id="phl:KKY_451"/>
<evidence type="ECO:0000313" key="1">
    <source>
        <dbReference type="EMBL" id="AEQ50492.1"/>
    </source>
</evidence>
<protein>
    <submittedName>
        <fullName evidence="1">Uncharacterized protein</fullName>
    </submittedName>
</protein>
<sequence>MCCRQDGLALGVFLKIGPVAGGLPEKVVTTFSVRKRDRLDGRPDYRKGCQAFTPVRLRRRDMAQP</sequence>
<dbReference type="AlphaFoldDB" id="G4RAD3"/>
<accession>G4RAD3</accession>
<name>G4RAD3_PELHB</name>
<gene>
    <name evidence="1" type="ordered locus">KKY_451</name>
</gene>
<dbReference type="STRING" id="1082931.KKY_451"/>